<keyword evidence="1" id="KW-1133">Transmembrane helix</keyword>
<proteinExistence type="predicted"/>
<sequence length="35" mass="4070">TWAFFYPGLVIALWALGFYLLGDGLRDILDPRQRD</sequence>
<keyword evidence="1" id="KW-0472">Membrane</keyword>
<feature type="non-terminal residue" evidence="2">
    <location>
        <position position="1"/>
    </location>
</feature>
<accession>A0A382CD40</accession>
<evidence type="ECO:0008006" key="3">
    <source>
        <dbReference type="Google" id="ProtNLM"/>
    </source>
</evidence>
<dbReference type="EMBL" id="UINC01033855">
    <property type="protein sequence ID" value="SVB23784.1"/>
    <property type="molecule type" value="Genomic_DNA"/>
</dbReference>
<dbReference type="AlphaFoldDB" id="A0A382CD40"/>
<gene>
    <name evidence="2" type="ORF">METZ01_LOCUS176638</name>
</gene>
<keyword evidence="1" id="KW-0812">Transmembrane</keyword>
<reference evidence="2" key="1">
    <citation type="submission" date="2018-05" db="EMBL/GenBank/DDBJ databases">
        <authorList>
            <person name="Lanie J.A."/>
            <person name="Ng W.-L."/>
            <person name="Kazmierczak K.M."/>
            <person name="Andrzejewski T.M."/>
            <person name="Davidsen T.M."/>
            <person name="Wayne K.J."/>
            <person name="Tettelin H."/>
            <person name="Glass J.I."/>
            <person name="Rusch D."/>
            <person name="Podicherti R."/>
            <person name="Tsui H.-C.T."/>
            <person name="Winkler M.E."/>
        </authorList>
    </citation>
    <scope>NUCLEOTIDE SEQUENCE</scope>
</reference>
<feature type="transmembrane region" description="Helical" evidence="1">
    <location>
        <begin position="6"/>
        <end position="25"/>
    </location>
</feature>
<name>A0A382CD40_9ZZZZ</name>
<evidence type="ECO:0000313" key="2">
    <source>
        <dbReference type="EMBL" id="SVB23784.1"/>
    </source>
</evidence>
<organism evidence="2">
    <name type="scientific">marine metagenome</name>
    <dbReference type="NCBI Taxonomy" id="408172"/>
    <lineage>
        <taxon>unclassified sequences</taxon>
        <taxon>metagenomes</taxon>
        <taxon>ecological metagenomes</taxon>
    </lineage>
</organism>
<protein>
    <recommendedName>
        <fullName evidence="3">ABC transmembrane type-1 domain-containing protein</fullName>
    </recommendedName>
</protein>
<evidence type="ECO:0000256" key="1">
    <source>
        <dbReference type="SAM" id="Phobius"/>
    </source>
</evidence>